<proteinExistence type="predicted"/>
<reference evidence="2 3" key="1">
    <citation type="submission" date="2020-09" db="EMBL/GenBank/DDBJ databases">
        <title>Diversity and distribution of actinomycetes associated with coral in the coast of Hainan.</title>
        <authorList>
            <person name="Li F."/>
        </authorList>
    </citation>
    <scope>NUCLEOTIDE SEQUENCE [LARGE SCALE GENOMIC DNA]</scope>
    <source>
        <strain evidence="2 3">HNM0947</strain>
    </source>
</reference>
<gene>
    <name evidence="2" type="ORF">IDM40_08995</name>
</gene>
<keyword evidence="3" id="KW-1185">Reference proteome</keyword>
<evidence type="ECO:0000313" key="2">
    <source>
        <dbReference type="EMBL" id="MBE2998839.1"/>
    </source>
</evidence>
<keyword evidence="1" id="KW-1133">Transmembrane helix</keyword>
<name>A0ABR9P4S1_9ACTN</name>
<evidence type="ECO:0000256" key="1">
    <source>
        <dbReference type="SAM" id="Phobius"/>
    </source>
</evidence>
<dbReference type="RefSeq" id="WP_193121470.1">
    <property type="nucleotide sequence ID" value="NZ_JADBGI010000006.1"/>
</dbReference>
<keyword evidence="1" id="KW-0812">Transmembrane</keyword>
<feature type="transmembrane region" description="Helical" evidence="1">
    <location>
        <begin position="35"/>
        <end position="54"/>
    </location>
</feature>
<dbReference type="EMBL" id="JADBGI010000006">
    <property type="protein sequence ID" value="MBE2998839.1"/>
    <property type="molecule type" value="Genomic_DNA"/>
</dbReference>
<organism evidence="2 3">
    <name type="scientific">Nocardiopsis coralli</name>
    <dbReference type="NCBI Taxonomy" id="2772213"/>
    <lineage>
        <taxon>Bacteria</taxon>
        <taxon>Bacillati</taxon>
        <taxon>Actinomycetota</taxon>
        <taxon>Actinomycetes</taxon>
        <taxon>Streptosporangiales</taxon>
        <taxon>Nocardiopsidaceae</taxon>
        <taxon>Nocardiopsis</taxon>
    </lineage>
</organism>
<accession>A0ABR9P4S1</accession>
<dbReference type="Proteomes" id="UP000806528">
    <property type="component" value="Unassembled WGS sequence"/>
</dbReference>
<keyword evidence="1" id="KW-0472">Membrane</keyword>
<protein>
    <submittedName>
        <fullName evidence="2">Uncharacterized protein</fullName>
    </submittedName>
</protein>
<comment type="caution">
    <text evidence="2">The sequence shown here is derived from an EMBL/GenBank/DDBJ whole genome shotgun (WGS) entry which is preliminary data.</text>
</comment>
<feature type="transmembrane region" description="Helical" evidence="1">
    <location>
        <begin position="87"/>
        <end position="105"/>
    </location>
</feature>
<sequence>MIIWTGWGILVPGFILLGAAGLGLAAEGTFGGDAGFFGAATGILLSAVLIFLVGRKLNKPEQGFHPKTGEPVVYRNRHTFFFIPMQYWAAVAAVLGPVMGVAAAVNV</sequence>
<evidence type="ECO:0000313" key="3">
    <source>
        <dbReference type="Proteomes" id="UP000806528"/>
    </source>
</evidence>